<reference evidence="4" key="1">
    <citation type="journal article" date="2004" name="Nature">
        <title>Genome duplication in the teleost fish Tetraodon nigroviridis reveals the early vertebrate proto-karyotype.</title>
        <authorList>
            <person name="Jaillon O."/>
            <person name="Aury J.-M."/>
            <person name="Brunet F."/>
            <person name="Petit J.-L."/>
            <person name="Stange-Thomann N."/>
            <person name="Mauceli E."/>
            <person name="Bouneau L."/>
            <person name="Fischer C."/>
            <person name="Ozouf-Costaz C."/>
            <person name="Bernot A."/>
            <person name="Nicaud S."/>
            <person name="Jaffe D."/>
            <person name="Fisher S."/>
            <person name="Lutfalla G."/>
            <person name="Dossat C."/>
            <person name="Segurens B."/>
            <person name="Dasilva C."/>
            <person name="Salanoubat M."/>
            <person name="Levy M."/>
            <person name="Boudet N."/>
            <person name="Castellano S."/>
            <person name="Anthouard V."/>
            <person name="Jubin C."/>
            <person name="Castelli V."/>
            <person name="Katinka M."/>
            <person name="Vacherie B."/>
            <person name="Biemont C."/>
            <person name="Skalli Z."/>
            <person name="Cattolico L."/>
            <person name="Poulain J."/>
            <person name="De Berardinis V."/>
            <person name="Cruaud C."/>
            <person name="Duprat S."/>
            <person name="Brottier P."/>
            <person name="Coutanceau J.-P."/>
            <person name="Gouzy J."/>
            <person name="Parra G."/>
            <person name="Lardier G."/>
            <person name="Chapple C."/>
            <person name="McKernan K.J."/>
            <person name="McEwan P."/>
            <person name="Bosak S."/>
            <person name="Kellis M."/>
            <person name="Volff J.-N."/>
            <person name="Guigo R."/>
            <person name="Zody M.C."/>
            <person name="Mesirov J."/>
            <person name="Lindblad-Toh K."/>
            <person name="Birren B."/>
            <person name="Nusbaum C."/>
            <person name="Kahn D."/>
            <person name="Robinson-Rechavi M."/>
            <person name="Laudet V."/>
            <person name="Schachter V."/>
            <person name="Quetier F."/>
            <person name="Saurin W."/>
            <person name="Scarpelli C."/>
            <person name="Wincker P."/>
            <person name="Lander E.S."/>
            <person name="Weissenbach J."/>
            <person name="Roest Crollius H."/>
        </authorList>
    </citation>
    <scope>NUCLEOTIDE SEQUENCE [LARGE SCALE GENOMIC DNA]</scope>
</reference>
<accession>H3BW17</accession>
<dbReference type="InParanoid" id="H3BW17"/>
<dbReference type="InterPro" id="IPR007110">
    <property type="entry name" value="Ig-like_dom"/>
</dbReference>
<dbReference type="InterPro" id="IPR013783">
    <property type="entry name" value="Ig-like_fold"/>
</dbReference>
<dbReference type="InterPro" id="IPR036179">
    <property type="entry name" value="Ig-like_dom_sf"/>
</dbReference>
<dbReference type="Pfam" id="PF07654">
    <property type="entry name" value="C1-set"/>
    <property type="match status" value="1"/>
</dbReference>
<protein>
    <recommendedName>
        <fullName evidence="2">Ig-like domain-containing protein</fullName>
    </recommendedName>
</protein>
<evidence type="ECO:0000313" key="3">
    <source>
        <dbReference type="Ensembl" id="ENSTNIP00000000179.1"/>
    </source>
</evidence>
<dbReference type="Ensembl" id="ENSTNIT00000003859.1">
    <property type="protein sequence ID" value="ENSTNIP00000000179.1"/>
    <property type="gene ID" value="ENSTNIG00000001332.1"/>
</dbReference>
<keyword evidence="4" id="KW-1185">Reference proteome</keyword>
<dbReference type="Proteomes" id="UP000007303">
    <property type="component" value="Unassembled WGS sequence"/>
</dbReference>
<keyword evidence="1" id="KW-1133">Transmembrane helix</keyword>
<dbReference type="PROSITE" id="PS50835">
    <property type="entry name" value="IG_LIKE"/>
    <property type="match status" value="1"/>
</dbReference>
<keyword evidence="1" id="KW-0812">Transmembrane</keyword>
<name>H3BW17_TETNG</name>
<dbReference type="InterPro" id="IPR003597">
    <property type="entry name" value="Ig_C1-set"/>
</dbReference>
<feature type="transmembrane region" description="Helical" evidence="1">
    <location>
        <begin position="130"/>
        <end position="153"/>
    </location>
</feature>
<evidence type="ECO:0000259" key="2">
    <source>
        <dbReference type="PROSITE" id="PS50835"/>
    </source>
</evidence>
<organism evidence="3 4">
    <name type="scientific">Tetraodon nigroviridis</name>
    <name type="common">Spotted green pufferfish</name>
    <name type="synonym">Chelonodon nigroviridis</name>
    <dbReference type="NCBI Taxonomy" id="99883"/>
    <lineage>
        <taxon>Eukaryota</taxon>
        <taxon>Metazoa</taxon>
        <taxon>Chordata</taxon>
        <taxon>Craniata</taxon>
        <taxon>Vertebrata</taxon>
        <taxon>Euteleostomi</taxon>
        <taxon>Actinopterygii</taxon>
        <taxon>Neopterygii</taxon>
        <taxon>Teleostei</taxon>
        <taxon>Neoteleostei</taxon>
        <taxon>Acanthomorphata</taxon>
        <taxon>Eupercaria</taxon>
        <taxon>Tetraodontiformes</taxon>
        <taxon>Tetradontoidea</taxon>
        <taxon>Tetraodontidae</taxon>
        <taxon>Tetraodon</taxon>
    </lineage>
</organism>
<dbReference type="STRING" id="99883.ENSTNIP00000000179"/>
<reference evidence="3" key="2">
    <citation type="submission" date="2025-08" db="UniProtKB">
        <authorList>
            <consortium name="Ensembl"/>
        </authorList>
    </citation>
    <scope>IDENTIFICATION</scope>
</reference>
<dbReference type="Gene3D" id="2.60.40.10">
    <property type="entry name" value="Immunoglobulins"/>
    <property type="match status" value="1"/>
</dbReference>
<dbReference type="GeneTree" id="ENSGT00940000168894"/>
<dbReference type="SUPFAM" id="SSF48726">
    <property type="entry name" value="Immunoglobulin"/>
    <property type="match status" value="1"/>
</dbReference>
<evidence type="ECO:0000256" key="1">
    <source>
        <dbReference type="SAM" id="Phobius"/>
    </source>
</evidence>
<dbReference type="OMA" id="YETWESM"/>
<feature type="domain" description="Ig-like" evidence="2">
    <location>
        <begin position="6"/>
        <end position="108"/>
    </location>
</feature>
<reference evidence="3" key="3">
    <citation type="submission" date="2025-09" db="UniProtKB">
        <authorList>
            <consortium name="Ensembl"/>
        </authorList>
    </citation>
    <scope>IDENTIFICATION</scope>
</reference>
<proteinExistence type="predicted"/>
<dbReference type="AlphaFoldDB" id="H3BW17"/>
<keyword evidence="1" id="KW-0472">Membrane</keyword>
<sequence>AALVPPVVHVYPAASLEPLGGRSVLLCVASGMSPPLVSFSWRRRAEGSSEEEEEESLPADEEELRLTEEHRITSVRLVDRDPALSYQYRCSVQHENGTVDALSGQEVEAAPPTVPPTVPPSVPPMKLLCFVYTVLAMKSVLSCCGIPLLCFLAN</sequence>
<evidence type="ECO:0000313" key="4">
    <source>
        <dbReference type="Proteomes" id="UP000007303"/>
    </source>
</evidence>
<dbReference type="HOGENOM" id="CLU_1708449_0_0_1"/>